<evidence type="ECO:0000313" key="6">
    <source>
        <dbReference type="Proteomes" id="UP000242519"/>
    </source>
</evidence>
<comment type="caution">
    <text evidence="5">The sequence shown here is derived from an EMBL/GenBank/DDBJ whole genome shotgun (WGS) entry which is preliminary data.</text>
</comment>
<dbReference type="InParanoid" id="A0A218YV60"/>
<evidence type="ECO:0000259" key="4">
    <source>
        <dbReference type="Pfam" id="PF00962"/>
    </source>
</evidence>
<gene>
    <name evidence="5" type="ORF">B2J93_6112</name>
</gene>
<dbReference type="Gene3D" id="3.20.20.140">
    <property type="entry name" value="Metal-dependent hydrolases"/>
    <property type="match status" value="1"/>
</dbReference>
<dbReference type="PANTHER" id="PTHR43114:SF7">
    <property type="entry name" value="ADENOSINE DEAMINASE DOMAIN-CONTAINING PROTEIN"/>
    <property type="match status" value="1"/>
</dbReference>
<dbReference type="AlphaFoldDB" id="A0A218YV60"/>
<evidence type="ECO:0000256" key="1">
    <source>
        <dbReference type="ARBA" id="ARBA00001947"/>
    </source>
</evidence>
<organism evidence="5 6">
    <name type="scientific">Diplocarpon coronariae</name>
    <dbReference type="NCBI Taxonomy" id="2795749"/>
    <lineage>
        <taxon>Eukaryota</taxon>
        <taxon>Fungi</taxon>
        <taxon>Dikarya</taxon>
        <taxon>Ascomycota</taxon>
        <taxon>Pezizomycotina</taxon>
        <taxon>Leotiomycetes</taxon>
        <taxon>Helotiales</taxon>
        <taxon>Drepanopezizaceae</taxon>
        <taxon>Diplocarpon</taxon>
    </lineage>
</organism>
<sequence>MEHVFAPGHVGRVSDGAEAALPYKEMIVGIGLDSDELDQPRYLFGELLGRSWVDSFRITSHSDLNQKNTHEHIRQVAETLGGSGADRLDRGMNAALQEEIDILAARCTGMPFCPCVYIRHTAEGEVFPHTRKLFGSGIKFTIASDDPAYMEDNWLLRNLCMVRDTGQFTDRETMQLHSNAIDTCWASDMIKRELSARLDRLKRSRTSE</sequence>
<dbReference type="GO" id="GO:0005829">
    <property type="term" value="C:cytosol"/>
    <property type="evidence" value="ECO:0007669"/>
    <property type="project" value="TreeGrafter"/>
</dbReference>
<feature type="domain" description="Adenosine deaminase" evidence="4">
    <location>
        <begin position="17"/>
        <end position="199"/>
    </location>
</feature>
<keyword evidence="2" id="KW-0479">Metal-binding</keyword>
<dbReference type="GO" id="GO:0006146">
    <property type="term" value="P:adenine catabolic process"/>
    <property type="evidence" value="ECO:0007669"/>
    <property type="project" value="TreeGrafter"/>
</dbReference>
<dbReference type="OrthoDB" id="272271at2759"/>
<protein>
    <recommendedName>
        <fullName evidence="4">Adenosine deaminase domain-containing protein</fullName>
    </recommendedName>
</protein>
<dbReference type="PANTHER" id="PTHR43114">
    <property type="entry name" value="ADENINE DEAMINASE"/>
    <property type="match status" value="1"/>
</dbReference>
<keyword evidence="3" id="KW-0378">Hydrolase</keyword>
<name>A0A218YV60_9HELO</name>
<reference evidence="5 6" key="1">
    <citation type="submission" date="2017-04" db="EMBL/GenBank/DDBJ databases">
        <title>Draft genome sequence of Marssonina coronaria NL1: causal agent of apple blotch.</title>
        <authorList>
            <person name="Cheng Q."/>
        </authorList>
    </citation>
    <scope>NUCLEOTIDE SEQUENCE [LARGE SCALE GENOMIC DNA]</scope>
    <source>
        <strain evidence="5 6">NL1</strain>
    </source>
</reference>
<dbReference type="Proteomes" id="UP000242519">
    <property type="component" value="Unassembled WGS sequence"/>
</dbReference>
<evidence type="ECO:0000256" key="3">
    <source>
        <dbReference type="ARBA" id="ARBA00022801"/>
    </source>
</evidence>
<accession>A0A218YV60</accession>
<keyword evidence="6" id="KW-1185">Reference proteome</keyword>
<dbReference type="GO" id="GO:0046872">
    <property type="term" value="F:metal ion binding"/>
    <property type="evidence" value="ECO:0007669"/>
    <property type="project" value="UniProtKB-KW"/>
</dbReference>
<dbReference type="SUPFAM" id="SSF51556">
    <property type="entry name" value="Metallo-dependent hydrolases"/>
    <property type="match status" value="1"/>
</dbReference>
<dbReference type="InterPro" id="IPR032466">
    <property type="entry name" value="Metal_Hydrolase"/>
</dbReference>
<dbReference type="InterPro" id="IPR001365">
    <property type="entry name" value="A_deaminase_dom"/>
</dbReference>
<dbReference type="GO" id="GO:0000034">
    <property type="term" value="F:adenine deaminase activity"/>
    <property type="evidence" value="ECO:0007669"/>
    <property type="project" value="TreeGrafter"/>
</dbReference>
<evidence type="ECO:0000256" key="2">
    <source>
        <dbReference type="ARBA" id="ARBA00022723"/>
    </source>
</evidence>
<dbReference type="InterPro" id="IPR006330">
    <property type="entry name" value="Ado/ade_deaminase"/>
</dbReference>
<dbReference type="Pfam" id="PF00962">
    <property type="entry name" value="A_deaminase"/>
    <property type="match status" value="1"/>
</dbReference>
<dbReference type="GO" id="GO:0043103">
    <property type="term" value="P:hypoxanthine salvage"/>
    <property type="evidence" value="ECO:0007669"/>
    <property type="project" value="TreeGrafter"/>
</dbReference>
<dbReference type="EMBL" id="MZNU01000373">
    <property type="protein sequence ID" value="OWO98962.1"/>
    <property type="molecule type" value="Genomic_DNA"/>
</dbReference>
<evidence type="ECO:0000313" key="5">
    <source>
        <dbReference type="EMBL" id="OWO98962.1"/>
    </source>
</evidence>
<comment type="cofactor">
    <cofactor evidence="1">
        <name>Zn(2+)</name>
        <dbReference type="ChEBI" id="CHEBI:29105"/>
    </cofactor>
</comment>
<dbReference type="STRING" id="503106.A0A218YV60"/>
<proteinExistence type="predicted"/>